<evidence type="ECO:0000256" key="7">
    <source>
        <dbReference type="ARBA" id="ARBA00022723"/>
    </source>
</evidence>
<dbReference type="Proteomes" id="UP000298416">
    <property type="component" value="Unassembled WGS sequence"/>
</dbReference>
<protein>
    <recommendedName>
        <fullName evidence="4">RING-type E3 ubiquitin transferase</fullName>
        <ecNumber evidence="4">2.3.2.27</ecNumber>
    </recommendedName>
</protein>
<evidence type="ECO:0000256" key="10">
    <source>
        <dbReference type="ARBA" id="ARBA00022786"/>
    </source>
</evidence>
<evidence type="ECO:0000313" key="19">
    <source>
        <dbReference type="Proteomes" id="UP000298416"/>
    </source>
</evidence>
<evidence type="ECO:0000256" key="5">
    <source>
        <dbReference type="ARBA" id="ARBA00022679"/>
    </source>
</evidence>
<dbReference type="InterPro" id="IPR025287">
    <property type="entry name" value="WAK_GUB"/>
</dbReference>
<evidence type="ECO:0000256" key="8">
    <source>
        <dbReference type="ARBA" id="ARBA00022729"/>
    </source>
</evidence>
<reference evidence="18" key="1">
    <citation type="submission" date="2018-01" db="EMBL/GenBank/DDBJ databases">
        <authorList>
            <person name="Mao J.F."/>
        </authorList>
    </citation>
    <scope>NUCLEOTIDE SEQUENCE</scope>
    <source>
        <strain evidence="18">Huo1</strain>
        <tissue evidence="18">Leaf</tissue>
    </source>
</reference>
<dbReference type="InterPro" id="IPR046948">
    <property type="entry name" value="ATL20-22-like"/>
</dbReference>
<proteinExistence type="inferred from homology"/>
<dbReference type="EC" id="2.3.2.27" evidence="4"/>
<keyword evidence="19" id="KW-1185">Reference proteome</keyword>
<comment type="pathway">
    <text evidence="3">Protein modification; protein ubiquitination.</text>
</comment>
<evidence type="ECO:0000256" key="4">
    <source>
        <dbReference type="ARBA" id="ARBA00012483"/>
    </source>
</evidence>
<evidence type="ECO:0000256" key="12">
    <source>
        <dbReference type="ARBA" id="ARBA00022989"/>
    </source>
</evidence>
<name>A0A8X8WIG5_SALSN</name>
<keyword evidence="9" id="KW-0863">Zinc-finger</keyword>
<keyword evidence="8" id="KW-0732">Signal</keyword>
<evidence type="ECO:0000256" key="15">
    <source>
        <dbReference type="SAM" id="MobiDB-lite"/>
    </source>
</evidence>
<evidence type="ECO:0000313" key="18">
    <source>
        <dbReference type="EMBL" id="KAG6394999.1"/>
    </source>
</evidence>
<sequence length="833" mass="92855">MMHTYTSTFLFFFQLKIMYMDILQLLIFFILFLSGNSNNLCPISHCPNNTLPVKYPFRIQGYHTPKCSYTDLRCSSEGAVIINLPNFGDFYVRDIRYGQEDPLIFLYDPQECLPKRFMASNYASFKPGKAAYFLYYTFYSCPPEEIAWTGFPTISCLSNSSSAVVATRAVSRQTMTDMYSCKEIVTSFVAVAGRVPPDFIGDETDFALEWRAGSCVSCPYKATGMVSGPVWMALLMIVYSAIIVPGIICIGCCVSFISMFRKELKENRFVKQAITFLMMVVFLCVACLSHTMDCYTGEIDSETGRRRIMDEFGTPSTTLNAAPAAANATHLDDTQIKSCSVLIDVEANGSGVQVQSEKNGCSICLEEYCANDKFALSRMHYSAAIFCSLITQKIVPDFGTMDLTIKHTFLIILIISPVIIHSKGSCLNSSCGSSLFPIKYPFKLETDDPPINCHNSINLRCDDDGRTVIYLPRFGDFYVTDINYNLRIIALTYAKNCLPRMLMTNFSVSPLATFSVENYTFFVCDKNRFTRRYEIRCLSNSTKATVAMTRDSSGHVEGLGCRPIVSSMIPVPLLNEDNDWQNLDHLELTWNLPSCQQHCELLYGQDKQGETKSRLAKLITGSSVFIPLAVILTTFFSIACIIRLLKLIAGGATTTTVARNIPEGSTATTVAPPPPATAGGPTSAEASKVESFSQVMVLDEGNQDTALMCCSICLEEYHGKDRVSVENPHHITPYDLKFPEPPFFWGVLLSRYRLFSAADRALRSKQLPSKEALEPLIFSIFAPASEICMMMRSRMYSLQVRVSQVLEYVYNGCDGDLQLAWIDPSSTGNSRGC</sequence>
<evidence type="ECO:0000256" key="1">
    <source>
        <dbReference type="ARBA" id="ARBA00000900"/>
    </source>
</evidence>
<dbReference type="AlphaFoldDB" id="A0A8X8WIG5"/>
<evidence type="ECO:0000256" key="13">
    <source>
        <dbReference type="ARBA" id="ARBA00023136"/>
    </source>
</evidence>
<feature type="transmembrane region" description="Helical" evidence="16">
    <location>
        <begin position="230"/>
        <end position="257"/>
    </location>
</feature>
<dbReference type="GO" id="GO:0008270">
    <property type="term" value="F:zinc ion binding"/>
    <property type="evidence" value="ECO:0007669"/>
    <property type="project" value="UniProtKB-KW"/>
</dbReference>
<evidence type="ECO:0000256" key="6">
    <source>
        <dbReference type="ARBA" id="ARBA00022692"/>
    </source>
</evidence>
<feature type="domain" description="Wall-associated receptor kinase galacturonan-binding" evidence="17">
    <location>
        <begin position="41"/>
        <end position="100"/>
    </location>
</feature>
<organism evidence="18">
    <name type="scientific">Salvia splendens</name>
    <name type="common">Scarlet sage</name>
    <dbReference type="NCBI Taxonomy" id="180675"/>
    <lineage>
        <taxon>Eukaryota</taxon>
        <taxon>Viridiplantae</taxon>
        <taxon>Streptophyta</taxon>
        <taxon>Embryophyta</taxon>
        <taxon>Tracheophyta</taxon>
        <taxon>Spermatophyta</taxon>
        <taxon>Magnoliopsida</taxon>
        <taxon>eudicotyledons</taxon>
        <taxon>Gunneridae</taxon>
        <taxon>Pentapetalae</taxon>
        <taxon>asterids</taxon>
        <taxon>lamiids</taxon>
        <taxon>Lamiales</taxon>
        <taxon>Lamiaceae</taxon>
        <taxon>Nepetoideae</taxon>
        <taxon>Mentheae</taxon>
        <taxon>Salviinae</taxon>
        <taxon>Salvia</taxon>
        <taxon>Salvia subgen. Calosphace</taxon>
        <taxon>core Calosphace</taxon>
    </lineage>
</organism>
<evidence type="ECO:0000256" key="9">
    <source>
        <dbReference type="ARBA" id="ARBA00022771"/>
    </source>
</evidence>
<feature type="transmembrane region" description="Helical" evidence="16">
    <location>
        <begin position="624"/>
        <end position="645"/>
    </location>
</feature>
<evidence type="ECO:0000256" key="3">
    <source>
        <dbReference type="ARBA" id="ARBA00004906"/>
    </source>
</evidence>
<dbReference type="GO" id="GO:0016020">
    <property type="term" value="C:membrane"/>
    <property type="evidence" value="ECO:0007669"/>
    <property type="project" value="UniProtKB-SubCell"/>
</dbReference>
<keyword evidence="7" id="KW-0479">Metal-binding</keyword>
<feature type="region of interest" description="Disordered" evidence="15">
    <location>
        <begin position="663"/>
        <end position="684"/>
    </location>
</feature>
<dbReference type="Pfam" id="PF13947">
    <property type="entry name" value="GUB_WAK_bind"/>
    <property type="match status" value="2"/>
</dbReference>
<accession>A0A8X8WIG5</accession>
<evidence type="ECO:0000256" key="2">
    <source>
        <dbReference type="ARBA" id="ARBA00004167"/>
    </source>
</evidence>
<keyword evidence="11" id="KW-0862">Zinc</keyword>
<dbReference type="PANTHER" id="PTHR46279:SF2">
    <property type="entry name" value="RING-H2 FINGER PROTEIN ATL21A-RELATED"/>
    <property type="match status" value="1"/>
</dbReference>
<evidence type="ECO:0000259" key="17">
    <source>
        <dbReference type="Pfam" id="PF13947"/>
    </source>
</evidence>
<comment type="caution">
    <text evidence="18">The sequence shown here is derived from an EMBL/GenBank/DDBJ whole genome shotgun (WGS) entry which is preliminary data.</text>
</comment>
<evidence type="ECO:0000256" key="14">
    <source>
        <dbReference type="ARBA" id="ARBA00024209"/>
    </source>
</evidence>
<keyword evidence="6 16" id="KW-0812">Transmembrane</keyword>
<dbReference type="EMBL" id="PNBA02000017">
    <property type="protein sequence ID" value="KAG6394999.1"/>
    <property type="molecule type" value="Genomic_DNA"/>
</dbReference>
<dbReference type="PANTHER" id="PTHR46279">
    <property type="entry name" value="RING/U-BOX SUPERFAMILY PROTEIN"/>
    <property type="match status" value="1"/>
</dbReference>
<dbReference type="GO" id="GO:0061630">
    <property type="term" value="F:ubiquitin protein ligase activity"/>
    <property type="evidence" value="ECO:0007669"/>
    <property type="project" value="UniProtKB-EC"/>
</dbReference>
<feature type="transmembrane region" description="Helical" evidence="16">
    <location>
        <begin position="269"/>
        <end position="292"/>
    </location>
</feature>
<evidence type="ECO:0000256" key="16">
    <source>
        <dbReference type="SAM" id="Phobius"/>
    </source>
</evidence>
<comment type="similarity">
    <text evidence="14">Belongs to the RING-type zinc finger family. ATL subfamily.</text>
</comment>
<dbReference type="GO" id="GO:0030247">
    <property type="term" value="F:polysaccharide binding"/>
    <property type="evidence" value="ECO:0007669"/>
    <property type="project" value="InterPro"/>
</dbReference>
<keyword evidence="10" id="KW-0833">Ubl conjugation pathway</keyword>
<comment type="subcellular location">
    <subcellularLocation>
        <location evidence="2">Membrane</location>
        <topology evidence="2">Single-pass membrane protein</topology>
    </subcellularLocation>
</comment>
<gene>
    <name evidence="18" type="ORF">SASPL_145590</name>
</gene>
<reference evidence="18" key="2">
    <citation type="submission" date="2020-08" db="EMBL/GenBank/DDBJ databases">
        <title>Plant Genome Project.</title>
        <authorList>
            <person name="Zhang R.-G."/>
        </authorList>
    </citation>
    <scope>NUCLEOTIDE SEQUENCE</scope>
    <source>
        <strain evidence="18">Huo1</strain>
        <tissue evidence="18">Leaf</tissue>
    </source>
</reference>
<evidence type="ECO:0000256" key="11">
    <source>
        <dbReference type="ARBA" id="ARBA00022833"/>
    </source>
</evidence>
<comment type="catalytic activity">
    <reaction evidence="1">
        <text>S-ubiquitinyl-[E2 ubiquitin-conjugating enzyme]-L-cysteine + [acceptor protein]-L-lysine = [E2 ubiquitin-conjugating enzyme]-L-cysteine + N(6)-ubiquitinyl-[acceptor protein]-L-lysine.</text>
        <dbReference type="EC" id="2.3.2.27"/>
    </reaction>
</comment>
<keyword evidence="5" id="KW-0808">Transferase</keyword>
<keyword evidence="12 16" id="KW-1133">Transmembrane helix</keyword>
<feature type="domain" description="Wall-associated receptor kinase galacturonan-binding" evidence="17">
    <location>
        <begin position="426"/>
        <end position="489"/>
    </location>
</feature>
<keyword evidence="13 16" id="KW-0472">Membrane</keyword>